<feature type="non-terminal residue" evidence="1">
    <location>
        <position position="1"/>
    </location>
</feature>
<gene>
    <name evidence="1" type="ORF">L402_03773</name>
</gene>
<dbReference type="EMBL" id="AYIP01000012">
    <property type="protein sequence ID" value="ESM30680.1"/>
    <property type="molecule type" value="Genomic_DNA"/>
</dbReference>
<name>A0ABC9U998_ENTAS</name>
<evidence type="ECO:0000313" key="2">
    <source>
        <dbReference type="Proteomes" id="UP000017391"/>
    </source>
</evidence>
<organism evidence="1 2">
    <name type="scientific">Enterobacter asburiae</name>
    <dbReference type="NCBI Taxonomy" id="61645"/>
    <lineage>
        <taxon>Bacteria</taxon>
        <taxon>Pseudomonadati</taxon>
        <taxon>Pseudomonadota</taxon>
        <taxon>Gammaproteobacteria</taxon>
        <taxon>Enterobacterales</taxon>
        <taxon>Enterobacteriaceae</taxon>
        <taxon>Enterobacter</taxon>
        <taxon>Enterobacter cloacae complex</taxon>
    </lineage>
</organism>
<proteinExistence type="predicted"/>
<evidence type="ECO:0000313" key="1">
    <source>
        <dbReference type="EMBL" id="ESM30680.1"/>
    </source>
</evidence>
<accession>A0ABC9U998</accession>
<sequence length="25" mass="2688">TRRINPPAEGQADRVARLNVAKAAL</sequence>
<protein>
    <submittedName>
        <fullName evidence="1">Uncharacterized protein</fullName>
    </submittedName>
</protein>
<dbReference type="AlphaFoldDB" id="A0ABC9U998"/>
<comment type="caution">
    <text evidence="1">The sequence shown here is derived from an EMBL/GenBank/DDBJ whole genome shotgun (WGS) entry which is preliminary data.</text>
</comment>
<reference evidence="2" key="1">
    <citation type="submission" date="2013-09" db="EMBL/GenBank/DDBJ databases">
        <title>The Genome Sequence of Enterobacter cloacae BWH 31.</title>
        <authorList>
            <consortium name="The Broad Institute Genomics Platform"/>
            <consortium name="The Broad Institute Genome Sequencing Center for Infectious Disease"/>
            <person name="Murphy C."/>
            <person name="Cosimi L."/>
            <person name="Cerqueira G."/>
            <person name="Feldgarden M."/>
            <person name="Hung D."/>
            <person name="Onderdonk A.B."/>
            <person name="Ferraro M.J."/>
            <person name="Hooper D."/>
            <person name="Dekker J."/>
            <person name="O'Brien T."/>
            <person name="Huang S."/>
            <person name="Quan V."/>
            <person name="Ernst C."/>
            <person name="Delaney M."/>
            <person name="DuBois A."/>
            <person name="Young S.K."/>
            <person name="Zeng Q."/>
            <person name="Gargeya S."/>
            <person name="Fitzgerald M."/>
            <person name="Abouelleil A."/>
            <person name="Alvarado L."/>
            <person name="Berlin A.M."/>
            <person name="Chapman S.B."/>
            <person name="Gainer-Dewar J."/>
            <person name="Goldberg J."/>
            <person name="Gnerre S."/>
            <person name="Griggs A."/>
            <person name="Gujja S."/>
            <person name="Hansen M."/>
            <person name="Howarth C."/>
            <person name="Imamovic A."/>
            <person name="Ireland A."/>
            <person name="Larimer J."/>
            <person name="McCowan C."/>
            <person name="Murphy C."/>
            <person name="Pearson M."/>
            <person name="Poon T.W."/>
            <person name="Priest M."/>
            <person name="Roberts A."/>
            <person name="Saif S."/>
            <person name="Shea T."/>
            <person name="Sykes S."/>
            <person name="Wortman J."/>
            <person name="Nusbaum C."/>
            <person name="Birren B."/>
        </authorList>
    </citation>
    <scope>NUCLEOTIDE SEQUENCE [LARGE SCALE GENOMIC DNA]</scope>
    <source>
        <strain evidence="2">BWH 31</strain>
    </source>
</reference>
<dbReference type="Proteomes" id="UP000017391">
    <property type="component" value="Unassembled WGS sequence"/>
</dbReference>